<reference evidence="2" key="1">
    <citation type="submission" date="2021-01" db="EMBL/GenBank/DDBJ databases">
        <title>Whole genome shotgun sequence of Spirilliplanes yamanashiensis NBRC 15828.</title>
        <authorList>
            <person name="Komaki H."/>
            <person name="Tamura T."/>
        </authorList>
    </citation>
    <scope>NUCLEOTIDE SEQUENCE</scope>
    <source>
        <strain evidence="2">NBRC 15828</strain>
    </source>
</reference>
<keyword evidence="3" id="KW-1185">Reference proteome</keyword>
<dbReference type="AlphaFoldDB" id="A0A8J4DJZ4"/>
<dbReference type="EMBL" id="BOOY01000027">
    <property type="protein sequence ID" value="GIJ04361.1"/>
    <property type="molecule type" value="Genomic_DNA"/>
</dbReference>
<name>A0A8J4DJZ4_9ACTN</name>
<accession>A0A8J4DJZ4</accession>
<protein>
    <submittedName>
        <fullName evidence="2">Uncharacterized protein</fullName>
    </submittedName>
</protein>
<gene>
    <name evidence="2" type="ORF">Sya03_37130</name>
</gene>
<sequence>MDEGRAGRVVQALRARQVFAHVKLPQAGLTTAGVRVVLGDGREAVWDTDGTAGLEAQVMRDGMLVGFVPSIPGSENFTEPQIVDAIARTDYDAPAGRVPRRPAPEPGRDRDRAPSYPAGYRSRTAPVLRRLRDGFRT</sequence>
<dbReference type="Proteomes" id="UP000652013">
    <property type="component" value="Unassembled WGS sequence"/>
</dbReference>
<evidence type="ECO:0000313" key="3">
    <source>
        <dbReference type="Proteomes" id="UP000652013"/>
    </source>
</evidence>
<proteinExistence type="predicted"/>
<evidence type="ECO:0000256" key="1">
    <source>
        <dbReference type="SAM" id="MobiDB-lite"/>
    </source>
</evidence>
<comment type="caution">
    <text evidence="2">The sequence shown here is derived from an EMBL/GenBank/DDBJ whole genome shotgun (WGS) entry which is preliminary data.</text>
</comment>
<dbReference type="RefSeq" id="WP_239107669.1">
    <property type="nucleotide sequence ID" value="NZ_BAAAGJ010000005.1"/>
</dbReference>
<organism evidence="2 3">
    <name type="scientific">Spirilliplanes yamanashiensis</name>
    <dbReference type="NCBI Taxonomy" id="42233"/>
    <lineage>
        <taxon>Bacteria</taxon>
        <taxon>Bacillati</taxon>
        <taxon>Actinomycetota</taxon>
        <taxon>Actinomycetes</taxon>
        <taxon>Micromonosporales</taxon>
        <taxon>Micromonosporaceae</taxon>
        <taxon>Spirilliplanes</taxon>
    </lineage>
</organism>
<feature type="region of interest" description="Disordered" evidence="1">
    <location>
        <begin position="88"/>
        <end position="137"/>
    </location>
</feature>
<feature type="compositionally biased region" description="Basic and acidic residues" evidence="1">
    <location>
        <begin position="102"/>
        <end position="113"/>
    </location>
</feature>
<evidence type="ECO:0000313" key="2">
    <source>
        <dbReference type="EMBL" id="GIJ04361.1"/>
    </source>
</evidence>